<dbReference type="AlphaFoldDB" id="A0A918RQG7"/>
<keyword evidence="3" id="KW-1185">Reference proteome</keyword>
<reference evidence="2" key="2">
    <citation type="submission" date="2020-09" db="EMBL/GenBank/DDBJ databases">
        <authorList>
            <person name="Sun Q."/>
            <person name="Kim S."/>
        </authorList>
    </citation>
    <scope>NUCLEOTIDE SEQUENCE</scope>
    <source>
        <strain evidence="2">KCTC 12711</strain>
    </source>
</reference>
<proteinExistence type="predicted"/>
<name>A0A918RQG7_9GAMM</name>
<evidence type="ECO:0000313" key="3">
    <source>
        <dbReference type="Proteomes" id="UP000614811"/>
    </source>
</evidence>
<comment type="caution">
    <text evidence="2">The sequence shown here is derived from an EMBL/GenBank/DDBJ whole genome shotgun (WGS) entry which is preliminary data.</text>
</comment>
<evidence type="ECO:0000259" key="1">
    <source>
        <dbReference type="Pfam" id="PF14267"/>
    </source>
</evidence>
<dbReference type="Proteomes" id="UP000614811">
    <property type="component" value="Unassembled WGS sequence"/>
</dbReference>
<dbReference type="EMBL" id="BMXA01000002">
    <property type="protein sequence ID" value="GHA04889.1"/>
    <property type="molecule type" value="Genomic_DNA"/>
</dbReference>
<reference evidence="2" key="1">
    <citation type="journal article" date="2014" name="Int. J. Syst. Evol. Microbiol.">
        <title>Complete genome sequence of Corynebacterium casei LMG S-19264T (=DSM 44701T), isolated from a smear-ripened cheese.</title>
        <authorList>
            <consortium name="US DOE Joint Genome Institute (JGI-PGF)"/>
            <person name="Walter F."/>
            <person name="Albersmeier A."/>
            <person name="Kalinowski J."/>
            <person name="Ruckert C."/>
        </authorList>
    </citation>
    <scope>NUCLEOTIDE SEQUENCE</scope>
    <source>
        <strain evidence="2">KCTC 12711</strain>
    </source>
</reference>
<evidence type="ECO:0000313" key="2">
    <source>
        <dbReference type="EMBL" id="GHA04889.1"/>
    </source>
</evidence>
<sequence>MAYGKSIRVYLADGTPTGLKHAEIVNWTGQAISCPRKRIAELREWEESKSPGVYFLLGLEETSANPFVYIGESENVLDRLLNHSVKKDFWREAVFFTNKDENLTKSHIKYLESRLVRIASEVGRCVLENGNIPTQSSLPRSDRDSMEEFIGNIKVLMGVLGHRFLEPVYTRVSESKTVDSSSGERVDTSIPLTLNYKKLNANAMLTDEGVVVLKGSEALTDMGEGKLAPGYLRIKQQLVDSGGLVTKGDRLELTVDYLFNSPSAASAILLGRPDNGRVSWRSESGKTLAEIEESGL</sequence>
<feature type="domain" description="DUF4357" evidence="1">
    <location>
        <begin position="235"/>
        <end position="288"/>
    </location>
</feature>
<dbReference type="InterPro" id="IPR025579">
    <property type="entry name" value="DUF4357"/>
</dbReference>
<accession>A0A918RQG7</accession>
<dbReference type="RefSeq" id="WP_189399224.1">
    <property type="nucleotide sequence ID" value="NZ_BMXA01000002.1"/>
</dbReference>
<protein>
    <recommendedName>
        <fullName evidence="1">DUF4357 domain-containing protein</fullName>
    </recommendedName>
</protein>
<organism evidence="2 3">
    <name type="scientific">Arenicella chitinivorans</name>
    <dbReference type="NCBI Taxonomy" id="1329800"/>
    <lineage>
        <taxon>Bacteria</taxon>
        <taxon>Pseudomonadati</taxon>
        <taxon>Pseudomonadota</taxon>
        <taxon>Gammaproteobacteria</taxon>
        <taxon>Arenicellales</taxon>
        <taxon>Arenicellaceae</taxon>
        <taxon>Arenicella</taxon>
    </lineage>
</organism>
<dbReference type="CDD" id="cd10447">
    <property type="entry name" value="GIY-YIG_unchar_2"/>
    <property type="match status" value="1"/>
</dbReference>
<dbReference type="Pfam" id="PF14267">
    <property type="entry name" value="DUF4357"/>
    <property type="match status" value="1"/>
</dbReference>
<gene>
    <name evidence="2" type="ORF">GCM10008090_12980</name>
</gene>